<dbReference type="InterPro" id="IPR023635">
    <property type="entry name" value="Peptide_deformylase"/>
</dbReference>
<dbReference type="AlphaFoldDB" id="A0A1F5DMX0"/>
<evidence type="ECO:0000259" key="7">
    <source>
        <dbReference type="Pfam" id="PF00551"/>
    </source>
</evidence>
<comment type="cofactor">
    <cofactor evidence="5">
        <name>Fe(2+)</name>
        <dbReference type="ChEBI" id="CHEBI:29033"/>
    </cofactor>
    <text evidence="5">Binds 1 Fe(2+) ion.</text>
</comment>
<keyword evidence="5" id="KW-0378">Hydrolase</keyword>
<dbReference type="NCBIfam" id="TIGR00460">
    <property type="entry name" value="fmt"/>
    <property type="match status" value="1"/>
</dbReference>
<evidence type="ECO:0000256" key="2">
    <source>
        <dbReference type="ARBA" id="ARBA00010759"/>
    </source>
</evidence>
<dbReference type="SUPFAM" id="SSF56420">
    <property type="entry name" value="Peptide deformylase"/>
    <property type="match status" value="1"/>
</dbReference>
<dbReference type="CDD" id="cd08646">
    <property type="entry name" value="FMT_core_Met-tRNA-FMT_N"/>
    <property type="match status" value="1"/>
</dbReference>
<feature type="domain" description="Formyl transferase N-terminal" evidence="7">
    <location>
        <begin position="169"/>
        <end position="342"/>
    </location>
</feature>
<dbReference type="InterPro" id="IPR036821">
    <property type="entry name" value="Peptide_deformylase_sf"/>
</dbReference>
<dbReference type="EMBL" id="MEZT01000021">
    <property type="protein sequence ID" value="OGD56414.1"/>
    <property type="molecule type" value="Genomic_DNA"/>
</dbReference>
<dbReference type="GO" id="GO:0046872">
    <property type="term" value="F:metal ion binding"/>
    <property type="evidence" value="ECO:0007669"/>
    <property type="project" value="UniProtKB-KW"/>
</dbReference>
<dbReference type="InterPro" id="IPR011034">
    <property type="entry name" value="Formyl_transferase-like_C_sf"/>
</dbReference>
<dbReference type="InterPro" id="IPR044135">
    <property type="entry name" value="Met-tRNA-FMT_C"/>
</dbReference>
<keyword evidence="5" id="KW-0408">Iron</keyword>
<feature type="binding site" evidence="5">
    <location>
        <position position="98"/>
    </location>
    <ligand>
        <name>Fe cation</name>
        <dbReference type="ChEBI" id="CHEBI:24875"/>
    </ligand>
</feature>
<keyword evidence="3 6" id="KW-0808">Transferase</keyword>
<dbReference type="CDD" id="cd00487">
    <property type="entry name" value="Pep_deformylase"/>
    <property type="match status" value="1"/>
</dbReference>
<keyword evidence="5" id="KW-0479">Metal-binding</keyword>
<keyword evidence="4 6" id="KW-0648">Protein biosynthesis</keyword>
<dbReference type="Gene3D" id="3.90.45.10">
    <property type="entry name" value="Peptide deformylase"/>
    <property type="match status" value="1"/>
</dbReference>
<feature type="binding site" evidence="6">
    <location>
        <begin position="274"/>
        <end position="277"/>
    </location>
    <ligand>
        <name>(6S)-5,6,7,8-tetrahydrofolate</name>
        <dbReference type="ChEBI" id="CHEBI:57453"/>
    </ligand>
</feature>
<dbReference type="PANTHER" id="PTHR11138">
    <property type="entry name" value="METHIONYL-TRNA FORMYLTRANSFERASE"/>
    <property type="match status" value="1"/>
</dbReference>
<dbReference type="HAMAP" id="MF_00182">
    <property type="entry name" value="Formyl_trans"/>
    <property type="match status" value="1"/>
</dbReference>
<evidence type="ECO:0000313" key="9">
    <source>
        <dbReference type="EMBL" id="OGD56414.1"/>
    </source>
</evidence>
<evidence type="ECO:0000313" key="10">
    <source>
        <dbReference type="Proteomes" id="UP000178764"/>
    </source>
</evidence>
<comment type="similarity">
    <text evidence="1 6">Belongs to the Fmt family.</text>
</comment>
<dbReference type="SUPFAM" id="SSF53328">
    <property type="entry name" value="Formyltransferase"/>
    <property type="match status" value="1"/>
</dbReference>
<comment type="function">
    <text evidence="6">Attaches a formyl group to the free amino group of methionyl-tRNA(fMet). The formyl group appears to play a dual role in the initiator identity of N-formylmethionyl-tRNA by promoting its recognition by IF2 and preventing the misappropriation of this tRNA by the elongation apparatus.</text>
</comment>
<dbReference type="SUPFAM" id="SSF50486">
    <property type="entry name" value="FMT C-terminal domain-like"/>
    <property type="match status" value="1"/>
</dbReference>
<dbReference type="GO" id="GO:0042586">
    <property type="term" value="F:peptide deformylase activity"/>
    <property type="evidence" value="ECO:0007669"/>
    <property type="project" value="UniProtKB-UniRule"/>
</dbReference>
<sequence length="457" mass="51339">MSQPRIITVPNKLLREPTEKVGSFDEGIINQGKEMAEFLRQNSDNGIGLSANQLGYNNQIFVTFFDDPEKKNVIPLTFFINPQIVKKEGEVETLEEGCLSVPNMFLPVERAIKVKVRAKGLDGKNFKLTAKGLFARLIQHETDHLNGILFTDRVREKLFGKFPELKNLKIIFIGTGDFADLILEGLILLGFNIQLVITEKPKPSGREKIIADNPVGETAKLFGKKIIETDDISSLGSKISNLKSDLIILSDFGQILPGSILKMPKIAAINIHPSLLPKYRGPSPIQTAILNGEKETGVSIIKMVPKIDKGPILAQEAIEIWENDNANSLKKRLSNLSLQMLTNLLPKLQQGKATETNQDKSQVTFTRKLTKTDSEINWQKSSTEIDHQIRAFYPWPGSYTTINGKRLIIHQAHLDNGKLVLDIVQPEGKKPMKWSDFLRGFHGEKPGWFKWIDSRED</sequence>
<dbReference type="EC" id="3.5.1.88" evidence="5"/>
<dbReference type="InterPro" id="IPR005794">
    <property type="entry name" value="Fmt"/>
</dbReference>
<comment type="function">
    <text evidence="5">Removes the formyl group from the N-terminal Met of newly synthesized proteins. Requires at least a dipeptide for an efficient rate of reaction. N-terminal L-methionine is a prerequisite for activity but the enzyme has broad specificity at other positions.</text>
</comment>
<dbReference type="InterPro" id="IPR005793">
    <property type="entry name" value="Formyl_trans_C"/>
</dbReference>
<name>A0A1F5DMX0_9BACT</name>
<evidence type="ECO:0000256" key="1">
    <source>
        <dbReference type="ARBA" id="ARBA00010699"/>
    </source>
</evidence>
<dbReference type="EC" id="2.1.2.9" evidence="6"/>
<dbReference type="Gene3D" id="3.40.50.12230">
    <property type="match status" value="1"/>
</dbReference>
<dbReference type="Pfam" id="PF00551">
    <property type="entry name" value="Formyl_trans_N"/>
    <property type="match status" value="1"/>
</dbReference>
<accession>A0A1F5DMX0</accession>
<dbReference type="InterPro" id="IPR041711">
    <property type="entry name" value="Met-tRNA-FMT_N"/>
</dbReference>
<dbReference type="NCBIfam" id="TIGR00079">
    <property type="entry name" value="pept_deformyl"/>
    <property type="match status" value="1"/>
</dbReference>
<feature type="binding site" evidence="5">
    <location>
        <position position="144"/>
    </location>
    <ligand>
        <name>Fe cation</name>
        <dbReference type="ChEBI" id="CHEBI:24875"/>
    </ligand>
</feature>
<evidence type="ECO:0000256" key="6">
    <source>
        <dbReference type="HAMAP-Rule" id="MF_00182"/>
    </source>
</evidence>
<dbReference type="PRINTS" id="PR01576">
    <property type="entry name" value="PDEFORMYLASE"/>
</dbReference>
<feature type="domain" description="Formyl transferase C-terminal" evidence="8">
    <location>
        <begin position="368"/>
        <end position="417"/>
    </location>
</feature>
<evidence type="ECO:0000256" key="3">
    <source>
        <dbReference type="ARBA" id="ARBA00022679"/>
    </source>
</evidence>
<organism evidence="9 10">
    <name type="scientific">Candidatus Berkelbacteria bacterium RBG_13_40_8</name>
    <dbReference type="NCBI Taxonomy" id="1797467"/>
    <lineage>
        <taxon>Bacteria</taxon>
        <taxon>Candidatus Berkelbacteria</taxon>
    </lineage>
</organism>
<evidence type="ECO:0000259" key="8">
    <source>
        <dbReference type="Pfam" id="PF02911"/>
    </source>
</evidence>
<comment type="similarity">
    <text evidence="2 5">Belongs to the polypeptide deformylase family.</text>
</comment>
<comment type="catalytic activity">
    <reaction evidence="6">
        <text>L-methionyl-tRNA(fMet) + (6R)-10-formyltetrahydrofolate = N-formyl-L-methionyl-tRNA(fMet) + (6S)-5,6,7,8-tetrahydrofolate + H(+)</text>
        <dbReference type="Rhea" id="RHEA:24380"/>
        <dbReference type="Rhea" id="RHEA-COMP:9952"/>
        <dbReference type="Rhea" id="RHEA-COMP:9953"/>
        <dbReference type="ChEBI" id="CHEBI:15378"/>
        <dbReference type="ChEBI" id="CHEBI:57453"/>
        <dbReference type="ChEBI" id="CHEBI:78530"/>
        <dbReference type="ChEBI" id="CHEBI:78844"/>
        <dbReference type="ChEBI" id="CHEBI:195366"/>
        <dbReference type="EC" id="2.1.2.9"/>
    </reaction>
</comment>
<feature type="binding site" evidence="5">
    <location>
        <position position="140"/>
    </location>
    <ligand>
        <name>Fe cation</name>
        <dbReference type="ChEBI" id="CHEBI:24875"/>
    </ligand>
</feature>
<dbReference type="NCBIfam" id="NF001159">
    <property type="entry name" value="PRK00150.1-3"/>
    <property type="match status" value="1"/>
</dbReference>
<gene>
    <name evidence="5" type="primary">def</name>
    <name evidence="6" type="synonym">fmt</name>
    <name evidence="9" type="ORF">A2V71_04775</name>
</gene>
<reference evidence="9 10" key="1">
    <citation type="journal article" date="2016" name="Nat. Commun.">
        <title>Thousands of microbial genomes shed light on interconnected biogeochemical processes in an aquifer system.</title>
        <authorList>
            <person name="Anantharaman K."/>
            <person name="Brown C.T."/>
            <person name="Hug L.A."/>
            <person name="Sharon I."/>
            <person name="Castelle C.J."/>
            <person name="Probst A.J."/>
            <person name="Thomas B.C."/>
            <person name="Singh A."/>
            <person name="Wilkins M.J."/>
            <person name="Karaoz U."/>
            <person name="Brodie E.L."/>
            <person name="Williams K.H."/>
            <person name="Hubbard S.S."/>
            <person name="Banfield J.F."/>
        </authorList>
    </citation>
    <scope>NUCLEOTIDE SEQUENCE [LARGE SCALE GENOMIC DNA]</scope>
</reference>
<dbReference type="HAMAP" id="MF_00163">
    <property type="entry name" value="Pep_deformylase"/>
    <property type="match status" value="1"/>
</dbReference>
<dbReference type="Proteomes" id="UP000178764">
    <property type="component" value="Unassembled WGS sequence"/>
</dbReference>
<comment type="caution">
    <text evidence="9">The sequence shown here is derived from an EMBL/GenBank/DDBJ whole genome shotgun (WGS) entry which is preliminary data.</text>
</comment>
<protein>
    <recommendedName>
        <fullName evidence="5 6">Multifunctional fusion protein</fullName>
    </recommendedName>
    <domain>
        <recommendedName>
            <fullName evidence="5">Peptide deformylase</fullName>
            <shortName evidence="5">PDF</shortName>
            <ecNumber evidence="5">3.5.1.88</ecNumber>
        </recommendedName>
        <alternativeName>
            <fullName evidence="5">Polypeptide deformylase</fullName>
        </alternativeName>
    </domain>
    <domain>
        <recommendedName>
            <fullName evidence="6">Methionyl-tRNA formyltransferase</fullName>
            <ecNumber evidence="6">2.1.2.9</ecNumber>
        </recommendedName>
    </domain>
</protein>
<evidence type="ECO:0000256" key="5">
    <source>
        <dbReference type="HAMAP-Rule" id="MF_00163"/>
    </source>
</evidence>
<proteinExistence type="inferred from homology"/>
<dbReference type="InterPro" id="IPR036477">
    <property type="entry name" value="Formyl_transf_N_sf"/>
</dbReference>
<comment type="catalytic activity">
    <reaction evidence="5">
        <text>N-terminal N-formyl-L-methionyl-[peptide] + H2O = N-terminal L-methionyl-[peptide] + formate</text>
        <dbReference type="Rhea" id="RHEA:24420"/>
        <dbReference type="Rhea" id="RHEA-COMP:10639"/>
        <dbReference type="Rhea" id="RHEA-COMP:10640"/>
        <dbReference type="ChEBI" id="CHEBI:15377"/>
        <dbReference type="ChEBI" id="CHEBI:15740"/>
        <dbReference type="ChEBI" id="CHEBI:49298"/>
        <dbReference type="ChEBI" id="CHEBI:64731"/>
        <dbReference type="EC" id="3.5.1.88"/>
    </reaction>
</comment>
<dbReference type="Pfam" id="PF01327">
    <property type="entry name" value="Pep_deformylase"/>
    <property type="match status" value="1"/>
</dbReference>
<dbReference type="GO" id="GO:0004479">
    <property type="term" value="F:methionyl-tRNA formyltransferase activity"/>
    <property type="evidence" value="ECO:0007669"/>
    <property type="project" value="UniProtKB-UniRule"/>
</dbReference>
<dbReference type="Pfam" id="PF02911">
    <property type="entry name" value="Formyl_trans_C"/>
    <property type="match status" value="1"/>
</dbReference>
<dbReference type="CDD" id="cd08704">
    <property type="entry name" value="Met_tRNA_FMT_C"/>
    <property type="match status" value="1"/>
</dbReference>
<dbReference type="InterPro" id="IPR002376">
    <property type="entry name" value="Formyl_transf_N"/>
</dbReference>
<feature type="active site" evidence="5">
    <location>
        <position position="141"/>
    </location>
</feature>
<evidence type="ECO:0000256" key="4">
    <source>
        <dbReference type="ARBA" id="ARBA00022917"/>
    </source>
</evidence>
<dbReference type="PANTHER" id="PTHR11138:SF5">
    <property type="entry name" value="METHIONYL-TRNA FORMYLTRANSFERASE, MITOCHONDRIAL"/>
    <property type="match status" value="1"/>
</dbReference>